<sequence>MDEQIKSNLALEIAQLSLDKATLTAQLAQQQQVNQELAQKAAELEALLDQQTQPKNEEVTE</sequence>
<keyword evidence="1" id="KW-0175">Coiled coil</keyword>
<dbReference type="RefSeq" id="WP_121835605.1">
    <property type="nucleotide sequence ID" value="NZ_CP163513.1"/>
</dbReference>
<reference evidence="2 3" key="1">
    <citation type="submission" date="2018-10" db="EMBL/GenBank/DDBJ databases">
        <title>Streptococcus hillyeri sp. nov., isolated from equine tracheal sample.</title>
        <authorList>
            <person name="Macfadyen A.C."/>
            <person name="Waller A."/>
            <person name="Paterson G.K."/>
        </authorList>
    </citation>
    <scope>NUCLEOTIDE SEQUENCE [LARGE SCALE GENOMIC DNA]</scope>
    <source>
        <strain evidence="2 3">28462</strain>
    </source>
</reference>
<feature type="coiled-coil region" evidence="1">
    <location>
        <begin position="13"/>
        <end position="50"/>
    </location>
</feature>
<dbReference type="EMBL" id="RCVM01000010">
    <property type="protein sequence ID" value="RLY03069.1"/>
    <property type="molecule type" value="Genomic_DNA"/>
</dbReference>
<comment type="caution">
    <text evidence="2">The sequence shown here is derived from an EMBL/GenBank/DDBJ whole genome shotgun (WGS) entry which is preliminary data.</text>
</comment>
<accession>A0A3L9DTS6</accession>
<evidence type="ECO:0008006" key="4">
    <source>
        <dbReference type="Google" id="ProtNLM"/>
    </source>
</evidence>
<proteinExistence type="predicted"/>
<organism evidence="2 3">
    <name type="scientific">Streptococcus hillyeri</name>
    <dbReference type="NCBI Taxonomy" id="2282420"/>
    <lineage>
        <taxon>Bacteria</taxon>
        <taxon>Bacillati</taxon>
        <taxon>Bacillota</taxon>
        <taxon>Bacilli</taxon>
        <taxon>Lactobacillales</taxon>
        <taxon>Streptococcaceae</taxon>
        <taxon>Streptococcus</taxon>
    </lineage>
</organism>
<protein>
    <recommendedName>
        <fullName evidence="4">Phage protein</fullName>
    </recommendedName>
</protein>
<evidence type="ECO:0000313" key="3">
    <source>
        <dbReference type="Proteomes" id="UP000279194"/>
    </source>
</evidence>
<evidence type="ECO:0000256" key="1">
    <source>
        <dbReference type="SAM" id="Coils"/>
    </source>
</evidence>
<gene>
    <name evidence="2" type="ORF">EAF07_05885</name>
</gene>
<name>A0A3L9DTS6_9STRE</name>
<dbReference type="Proteomes" id="UP000279194">
    <property type="component" value="Unassembled WGS sequence"/>
</dbReference>
<dbReference type="AlphaFoldDB" id="A0A3L9DTS6"/>
<evidence type="ECO:0000313" key="2">
    <source>
        <dbReference type="EMBL" id="RLY03069.1"/>
    </source>
</evidence>
<keyword evidence="3" id="KW-1185">Reference proteome</keyword>